<comment type="caution">
    <text evidence="1">The sequence shown here is derived from an EMBL/GenBank/DDBJ whole genome shotgun (WGS) entry which is preliminary data.</text>
</comment>
<reference evidence="1 2" key="1">
    <citation type="submission" date="2018-08" db="EMBL/GenBank/DDBJ databases">
        <title>Genome and evolution of the arbuscular mycorrhizal fungus Diversispora epigaea (formerly Glomus versiforme) and its bacterial endosymbionts.</title>
        <authorList>
            <person name="Sun X."/>
            <person name="Fei Z."/>
            <person name="Harrison M."/>
        </authorList>
    </citation>
    <scope>NUCLEOTIDE SEQUENCE [LARGE SCALE GENOMIC DNA]</scope>
    <source>
        <strain evidence="1 2">IT104</strain>
    </source>
</reference>
<dbReference type="EMBL" id="PQFF01000319">
    <property type="protein sequence ID" value="RHZ61245.1"/>
    <property type="molecule type" value="Genomic_DNA"/>
</dbReference>
<gene>
    <name evidence="1" type="ORF">Glove_349g32</name>
</gene>
<protein>
    <submittedName>
        <fullName evidence="1">Uncharacterized protein</fullName>
    </submittedName>
</protein>
<organism evidence="1 2">
    <name type="scientific">Diversispora epigaea</name>
    <dbReference type="NCBI Taxonomy" id="1348612"/>
    <lineage>
        <taxon>Eukaryota</taxon>
        <taxon>Fungi</taxon>
        <taxon>Fungi incertae sedis</taxon>
        <taxon>Mucoromycota</taxon>
        <taxon>Glomeromycotina</taxon>
        <taxon>Glomeromycetes</taxon>
        <taxon>Diversisporales</taxon>
        <taxon>Diversisporaceae</taxon>
        <taxon>Diversispora</taxon>
    </lineage>
</organism>
<evidence type="ECO:0000313" key="2">
    <source>
        <dbReference type="Proteomes" id="UP000266861"/>
    </source>
</evidence>
<name>A0A397HDQ3_9GLOM</name>
<accession>A0A397HDQ3</accession>
<evidence type="ECO:0000313" key="1">
    <source>
        <dbReference type="EMBL" id="RHZ61245.1"/>
    </source>
</evidence>
<keyword evidence="2" id="KW-1185">Reference proteome</keyword>
<dbReference type="Proteomes" id="UP000266861">
    <property type="component" value="Unassembled WGS sequence"/>
</dbReference>
<sequence>MKAHYCNFTNILNVIKLLNITTLASGITELRKENADITNEQGASSTKDILQSLAFSELSAILARRKTTFLIAYSNKNIA</sequence>
<proteinExistence type="predicted"/>
<dbReference type="AlphaFoldDB" id="A0A397HDQ3"/>